<evidence type="ECO:0000256" key="6">
    <source>
        <dbReference type="ARBA" id="ARBA00022989"/>
    </source>
</evidence>
<dbReference type="Gene3D" id="2.60.40.10">
    <property type="entry name" value="Immunoglobulins"/>
    <property type="match status" value="5"/>
</dbReference>
<feature type="domain" description="Fibronectin type-III" evidence="10">
    <location>
        <begin position="446"/>
        <end position="546"/>
    </location>
</feature>
<accession>A0A8B9RTH2</accession>
<dbReference type="GO" id="GO:0005886">
    <property type="term" value="C:plasma membrane"/>
    <property type="evidence" value="ECO:0007669"/>
    <property type="project" value="UniProtKB-ARBA"/>
</dbReference>
<evidence type="ECO:0000313" key="12">
    <source>
        <dbReference type="Proteomes" id="UP000694541"/>
    </source>
</evidence>
<evidence type="ECO:0000256" key="5">
    <source>
        <dbReference type="ARBA" id="ARBA00022737"/>
    </source>
</evidence>
<name>A0A8B9RTH2_9AVES</name>
<dbReference type="InterPro" id="IPR036116">
    <property type="entry name" value="FN3_sf"/>
</dbReference>
<keyword evidence="5" id="KW-0677">Repeat</keyword>
<proteinExistence type="inferred from homology"/>
<dbReference type="SUPFAM" id="SSF49265">
    <property type="entry name" value="Fibronectin type III"/>
    <property type="match status" value="3"/>
</dbReference>
<evidence type="ECO:0000259" key="10">
    <source>
        <dbReference type="PROSITE" id="PS50853"/>
    </source>
</evidence>
<dbReference type="PROSITE" id="PS50853">
    <property type="entry name" value="FN3"/>
    <property type="match status" value="2"/>
</dbReference>
<dbReference type="InterPro" id="IPR013783">
    <property type="entry name" value="Ig-like_fold"/>
</dbReference>
<evidence type="ECO:0000256" key="1">
    <source>
        <dbReference type="ARBA" id="ARBA00004479"/>
    </source>
</evidence>
<dbReference type="Ensembl" id="ENSANIT00000008156.1">
    <property type="protein sequence ID" value="ENSANIP00000007885.1"/>
    <property type="gene ID" value="ENSANIG00000005314.1"/>
</dbReference>
<dbReference type="Pfam" id="PF00041">
    <property type="entry name" value="fn3"/>
    <property type="match status" value="2"/>
</dbReference>
<keyword evidence="9" id="KW-0325">Glycoprotein</keyword>
<evidence type="ECO:0000313" key="11">
    <source>
        <dbReference type="Ensembl" id="ENSANIP00000007885.1"/>
    </source>
</evidence>
<dbReference type="InterPro" id="IPR003961">
    <property type="entry name" value="FN3_dom"/>
</dbReference>
<comment type="subcellular location">
    <subcellularLocation>
        <location evidence="1">Membrane</location>
        <topology evidence="1">Single-pass type I membrane protein</topology>
    </subcellularLocation>
</comment>
<feature type="domain" description="Fibronectin type-III" evidence="10">
    <location>
        <begin position="347"/>
        <end position="445"/>
    </location>
</feature>
<dbReference type="PANTHER" id="PTHR48423:SF1">
    <property type="entry name" value="INTERLEUKIN-27 RECEPTOR SUBUNIT ALPHA"/>
    <property type="match status" value="1"/>
</dbReference>
<dbReference type="Proteomes" id="UP000694541">
    <property type="component" value="Unplaced"/>
</dbReference>
<dbReference type="PANTHER" id="PTHR48423">
    <property type="entry name" value="INTERLEUKIN-27 RECEPTOR SUBUNIT ALPHA"/>
    <property type="match status" value="1"/>
</dbReference>
<evidence type="ECO:0000256" key="8">
    <source>
        <dbReference type="ARBA" id="ARBA00023170"/>
    </source>
</evidence>
<comment type="similarity">
    <text evidence="2">Belongs to the type I cytokine receptor family. Type 2 subfamily.</text>
</comment>
<reference evidence="11" key="2">
    <citation type="submission" date="2025-09" db="UniProtKB">
        <authorList>
            <consortium name="Ensembl"/>
        </authorList>
    </citation>
    <scope>IDENTIFICATION</scope>
</reference>
<dbReference type="AlphaFoldDB" id="A0A8B9RTH2"/>
<keyword evidence="8" id="KW-0675">Receptor</keyword>
<sequence length="579" mass="63975">DKGNMTANTAAYVQPGTSVTLSCQLKPLRRTERCRIAIFLNSSELISNYSSSVSTEFPHFLKCLLSTSLRKKLIRISHGADGHPTCTWNKGRLTYINTTYVILLSNGTDVLCVSEDSLNKNIGSLALSKLNFDSTYTVVVAASNGLGSAFSQPLVFMLIDIVKPHPPNFLVEFENSSATHCTFFWHDEAQARHCRLRYRPLTSKGNYDAWSLYGLEPHTTYEFQVSCKIHPERGLWSNWTTYQRQTPEAVPTGLLDVWYRQQDVGAQQQNISLFWKALSNSEARGRILRYAVTFEALDRRTPPAGEAHLTTQTSYAKVTPRVGYKITVTAENSRGRSPPARAVNLPPPEKVSTVAMGNGSILVRWKPPVRSAASISGYVVEWAEARRNARPEPHPAWAKLPASNLSAVIAEHIKDNTCYQISVFALYRDRAGQAASVRGYSRAKAPSAGPQMHATPQANGISVSWEEIPAHQQRGCITGYRLYLQKKDGRAAPDVYAVSNVTAQRWLYIPDLQRGEHYALWMTASTAAGEGPGGNSELLCLESNESLPGWGAGRGASPQSRFSTGWKCFSCSSSVTEDF</sequence>
<evidence type="ECO:0000256" key="9">
    <source>
        <dbReference type="ARBA" id="ARBA00023180"/>
    </source>
</evidence>
<dbReference type="CDD" id="cd00063">
    <property type="entry name" value="FN3"/>
    <property type="match status" value="4"/>
</dbReference>
<evidence type="ECO:0000256" key="7">
    <source>
        <dbReference type="ARBA" id="ARBA00023136"/>
    </source>
</evidence>
<reference evidence="11" key="1">
    <citation type="submission" date="2025-08" db="UniProtKB">
        <authorList>
            <consortium name="Ensembl"/>
        </authorList>
    </citation>
    <scope>IDENTIFICATION</scope>
</reference>
<evidence type="ECO:0000256" key="3">
    <source>
        <dbReference type="ARBA" id="ARBA00022692"/>
    </source>
</evidence>
<keyword evidence="12" id="KW-1185">Reference proteome</keyword>
<dbReference type="SMART" id="SM00060">
    <property type="entry name" value="FN3"/>
    <property type="match status" value="5"/>
</dbReference>
<keyword evidence="4" id="KW-0732">Signal</keyword>
<keyword evidence="3" id="KW-0812">Transmembrane</keyword>
<dbReference type="InterPro" id="IPR052672">
    <property type="entry name" value="Type1_Cytokine_Rcpt_Type2"/>
</dbReference>
<keyword evidence="7" id="KW-0472">Membrane</keyword>
<organism evidence="11 12">
    <name type="scientific">Accipiter nisus</name>
    <name type="common">Eurasian sparrowhawk</name>
    <dbReference type="NCBI Taxonomy" id="211598"/>
    <lineage>
        <taxon>Eukaryota</taxon>
        <taxon>Metazoa</taxon>
        <taxon>Chordata</taxon>
        <taxon>Craniata</taxon>
        <taxon>Vertebrata</taxon>
        <taxon>Euteleostomi</taxon>
        <taxon>Archelosauria</taxon>
        <taxon>Archosauria</taxon>
        <taxon>Dinosauria</taxon>
        <taxon>Saurischia</taxon>
        <taxon>Theropoda</taxon>
        <taxon>Coelurosauria</taxon>
        <taxon>Aves</taxon>
        <taxon>Neognathae</taxon>
        <taxon>Neoaves</taxon>
        <taxon>Telluraves</taxon>
        <taxon>Accipitrimorphae</taxon>
        <taxon>Accipitriformes</taxon>
        <taxon>Accipitridae</taxon>
        <taxon>Accipitrinae</taxon>
        <taxon>Accipiter</taxon>
    </lineage>
</organism>
<evidence type="ECO:0000256" key="2">
    <source>
        <dbReference type="ARBA" id="ARBA00008921"/>
    </source>
</evidence>
<evidence type="ECO:0000256" key="4">
    <source>
        <dbReference type="ARBA" id="ARBA00022729"/>
    </source>
</evidence>
<keyword evidence="6" id="KW-1133">Transmembrane helix</keyword>
<protein>
    <recommendedName>
        <fullName evidence="10">Fibronectin type-III domain-containing protein</fullName>
    </recommendedName>
</protein>